<evidence type="ECO:0000313" key="1">
    <source>
        <dbReference type="EMBL" id="MDT0457265.1"/>
    </source>
</evidence>
<comment type="caution">
    <text evidence="1">The sequence shown here is derived from an EMBL/GenBank/DDBJ whole genome shotgun (WGS) entry which is preliminary data.</text>
</comment>
<keyword evidence="2" id="KW-1185">Reference proteome</keyword>
<proteinExistence type="predicted"/>
<reference evidence="1" key="1">
    <citation type="submission" date="2024-05" db="EMBL/GenBank/DDBJ databases">
        <title>30 novel species of actinomycetes from the DSMZ collection.</title>
        <authorList>
            <person name="Nouioui I."/>
        </authorList>
    </citation>
    <scope>NUCLEOTIDE SEQUENCE</scope>
    <source>
        <strain evidence="1">DSM 41527</strain>
    </source>
</reference>
<dbReference type="RefSeq" id="WP_311624412.1">
    <property type="nucleotide sequence ID" value="NZ_JAVRFE010000019.1"/>
</dbReference>
<protein>
    <submittedName>
        <fullName evidence="1">Uncharacterized protein</fullName>
    </submittedName>
</protein>
<gene>
    <name evidence="1" type="ORF">RM550_16205</name>
</gene>
<dbReference type="EMBL" id="JAVRFE010000019">
    <property type="protein sequence ID" value="MDT0457265.1"/>
    <property type="molecule type" value="Genomic_DNA"/>
</dbReference>
<accession>A0ABU2T8M4</accession>
<dbReference type="Proteomes" id="UP001180551">
    <property type="component" value="Unassembled WGS sequence"/>
</dbReference>
<name>A0ABU2T8M4_9ACTN</name>
<organism evidence="1 2">
    <name type="scientific">Streptomyces mooreae</name>
    <dbReference type="NCBI Taxonomy" id="3075523"/>
    <lineage>
        <taxon>Bacteria</taxon>
        <taxon>Bacillati</taxon>
        <taxon>Actinomycetota</taxon>
        <taxon>Actinomycetes</taxon>
        <taxon>Kitasatosporales</taxon>
        <taxon>Streptomycetaceae</taxon>
        <taxon>Streptomyces</taxon>
    </lineage>
</organism>
<sequence>MENASYGNQLPTVMKDPRWPASGGWVRMGQTLDDVEVLYVHHTNTGEAAAFKFKDRSQ</sequence>
<evidence type="ECO:0000313" key="2">
    <source>
        <dbReference type="Proteomes" id="UP001180551"/>
    </source>
</evidence>